<keyword evidence="9" id="KW-0732">Signal</keyword>
<evidence type="ECO:0000256" key="9">
    <source>
        <dbReference type="SAM" id="SignalP"/>
    </source>
</evidence>
<evidence type="ECO:0000256" key="8">
    <source>
        <dbReference type="SAM" id="MobiDB-lite"/>
    </source>
</evidence>
<proteinExistence type="inferred from homology"/>
<dbReference type="SMART" id="SM00415">
    <property type="entry name" value="HSF"/>
    <property type="match status" value="1"/>
</dbReference>
<protein>
    <recommendedName>
        <fullName evidence="10">HSF-type DNA-binding domain-containing protein</fullName>
    </recommendedName>
</protein>
<dbReference type="SUPFAM" id="SSF49329">
    <property type="entry name" value="Cu,Zn superoxide dismutase-like"/>
    <property type="match status" value="1"/>
</dbReference>
<dbReference type="PROSITE" id="PS00434">
    <property type="entry name" value="HSF_DOMAIN"/>
    <property type="match status" value="1"/>
</dbReference>
<evidence type="ECO:0000313" key="11">
    <source>
        <dbReference type="EMBL" id="TPX51801.1"/>
    </source>
</evidence>
<dbReference type="Proteomes" id="UP000320475">
    <property type="component" value="Unassembled WGS sequence"/>
</dbReference>
<keyword evidence="4" id="KW-0238">DNA-binding</keyword>
<gene>
    <name evidence="11" type="ORF">SeLEV6574_g00016</name>
</gene>
<evidence type="ECO:0000313" key="12">
    <source>
        <dbReference type="Proteomes" id="UP000320475"/>
    </source>
</evidence>
<reference evidence="11 12" key="1">
    <citation type="journal article" date="2019" name="Sci. Rep.">
        <title>Comparative genomics of chytrid fungi reveal insights into the obligate biotrophic and pathogenic lifestyle of Synchytrium endobioticum.</title>
        <authorList>
            <person name="van de Vossenberg B.T.L.H."/>
            <person name="Warris S."/>
            <person name="Nguyen H.D.T."/>
            <person name="van Gent-Pelzer M.P.E."/>
            <person name="Joly D.L."/>
            <person name="van de Geest H.C."/>
            <person name="Bonants P.J.M."/>
            <person name="Smith D.S."/>
            <person name="Levesque C.A."/>
            <person name="van der Lee T.A.J."/>
        </authorList>
    </citation>
    <scope>NUCLEOTIDE SEQUENCE [LARGE SCALE GENOMIC DNA]</scope>
    <source>
        <strain evidence="11 12">LEV6574</strain>
    </source>
</reference>
<evidence type="ECO:0000256" key="5">
    <source>
        <dbReference type="ARBA" id="ARBA00023163"/>
    </source>
</evidence>
<keyword evidence="5" id="KW-0804">Transcription</keyword>
<organism evidence="11 12">
    <name type="scientific">Synchytrium endobioticum</name>
    <dbReference type="NCBI Taxonomy" id="286115"/>
    <lineage>
        <taxon>Eukaryota</taxon>
        <taxon>Fungi</taxon>
        <taxon>Fungi incertae sedis</taxon>
        <taxon>Chytridiomycota</taxon>
        <taxon>Chytridiomycota incertae sedis</taxon>
        <taxon>Chytridiomycetes</taxon>
        <taxon>Synchytriales</taxon>
        <taxon>Synchytriaceae</taxon>
        <taxon>Synchytrium</taxon>
    </lineage>
</organism>
<accession>A0A507DK51</accession>
<evidence type="ECO:0000256" key="2">
    <source>
        <dbReference type="ARBA" id="ARBA00006403"/>
    </source>
</evidence>
<dbReference type="GO" id="GO:0006801">
    <property type="term" value="P:superoxide metabolic process"/>
    <property type="evidence" value="ECO:0007669"/>
    <property type="project" value="InterPro"/>
</dbReference>
<dbReference type="PRINTS" id="PR00056">
    <property type="entry name" value="HSFDOMAIN"/>
</dbReference>
<dbReference type="AlphaFoldDB" id="A0A507DK51"/>
<feature type="compositionally biased region" description="Low complexity" evidence="8">
    <location>
        <begin position="545"/>
        <end position="561"/>
    </location>
</feature>
<dbReference type="GO" id="GO:0003700">
    <property type="term" value="F:DNA-binding transcription factor activity"/>
    <property type="evidence" value="ECO:0007669"/>
    <property type="project" value="InterPro"/>
</dbReference>
<feature type="region of interest" description="Disordered" evidence="8">
    <location>
        <begin position="515"/>
        <end position="593"/>
    </location>
</feature>
<dbReference type="InterPro" id="IPR000232">
    <property type="entry name" value="HSF_DNA-bd"/>
</dbReference>
<feature type="compositionally biased region" description="Polar residues" evidence="8">
    <location>
        <begin position="810"/>
        <end position="832"/>
    </location>
</feature>
<dbReference type="VEuPathDB" id="FungiDB:SeMB42_g00807"/>
<dbReference type="PANTHER" id="PTHR10015:SF427">
    <property type="entry name" value="HEAT SHOCK FACTOR PROTEIN"/>
    <property type="match status" value="1"/>
</dbReference>
<dbReference type="SUPFAM" id="SSF46785">
    <property type="entry name" value="Winged helix' DNA-binding domain"/>
    <property type="match status" value="1"/>
</dbReference>
<evidence type="ECO:0000256" key="1">
    <source>
        <dbReference type="ARBA" id="ARBA00004123"/>
    </source>
</evidence>
<dbReference type="GO" id="GO:0046872">
    <property type="term" value="F:metal ion binding"/>
    <property type="evidence" value="ECO:0007669"/>
    <property type="project" value="InterPro"/>
</dbReference>
<feature type="compositionally biased region" description="Pro residues" evidence="8">
    <location>
        <begin position="578"/>
        <end position="590"/>
    </location>
</feature>
<dbReference type="GO" id="GO:0005634">
    <property type="term" value="C:nucleus"/>
    <property type="evidence" value="ECO:0007669"/>
    <property type="project" value="UniProtKB-SubCell"/>
</dbReference>
<evidence type="ECO:0000256" key="4">
    <source>
        <dbReference type="ARBA" id="ARBA00023125"/>
    </source>
</evidence>
<dbReference type="EMBL" id="QEAM01000001">
    <property type="protein sequence ID" value="TPX51801.1"/>
    <property type="molecule type" value="Genomic_DNA"/>
</dbReference>
<dbReference type="InterPro" id="IPR036388">
    <property type="entry name" value="WH-like_DNA-bd_sf"/>
</dbReference>
<keyword evidence="3" id="KW-0805">Transcription regulation</keyword>
<sequence length="1043" mass="113637">MNLLQLLLILAISSAFAARNKSHSTVKFDPKHRKTSVKTGAGTITFNNTRGADNKTTTGLDVHVKITGIDTKTYGSSFTYFIATYGVSGNNCTWPGAAMPKGDISAMAGPLLADAAGNIARVDHIPTLRVQDLQGRAVVVVDSKGERVMCSNIGPKKQNPAYLALYPKSGPRHSGVPRAPGGAIAASVTAGALTDHSMNILATAFSLIMVACVSLVMGRETRGNTDYMHKSVPLVTHRPFSSVHFYQVKAESCTNWCMQGFKQDGQVLFKRVTFRVVHTPILDPSISNPYPSRHKRTHRHIYKATPSNRNGGLCRSFERFKIISAELLGAHKVSNCQEADTDTNPIQTSIQFKVQLQIPSSKYYTMSKWLIIASALFMQQALVVTAKSASVIKFDDPNLRRRIPTTSVSFHGLFYQQLAVVVEGGTCLKHYMHGPNAAIYKAYVHIAQYAVSHHNCTWAAGPLEPGKSDKFPPITGVNSSQRVDTLAASTVDSLQGRGIVLVDNTNKRVACGNIGSPKIENPLAYPNGVPSPDAANGNGKGNSKATSTRNAPTPTATSASACESRKTAATKRSRPPSSARPPTPGTPTSPPETAAMAQWLSAASSTTDSFMKQHLPSSATKNVPAFLNKLYNMVCDATTDDLIHWSDDGTSFIVQRHEEFSKEVLPRFFKHNNFSSFVRQLNMYGFHKVPHLQQGALHTDSDAESWEFTNQFFQRNQPDLLCLVSRKKGREGDDKDGALDIHHLVNEIATIKRHQLTISTDLKTIQQENQMLWNESQNLRQRYQKQQDTIDRIVKFLGTVFNGKKRLGSNDATGSTSGTIGDGNDNSSADKSNLSKRRRLLIAEGDVCPPPSESPEQLQDVVELLSTHTQHARQDLMGPAGLAFDHPAPHSHISDSEPVNSHSPFLSNFLIPNPPTTTPPLPPSTNAVGLPLSRPSDPPYMNNMQNAINNNSARTSRMEDEIDLLQDHLDSIADHLGLDADDSEFFADGLPDASMPSATSVPLSETLQHHLRGFTYPGDPSSYLSASDGDYASLENSLQGGFE</sequence>
<evidence type="ECO:0000256" key="6">
    <source>
        <dbReference type="ARBA" id="ARBA00023242"/>
    </source>
</evidence>
<dbReference type="Gene3D" id="1.10.10.10">
    <property type="entry name" value="Winged helix-like DNA-binding domain superfamily/Winged helix DNA-binding domain"/>
    <property type="match status" value="1"/>
</dbReference>
<dbReference type="GO" id="GO:0043565">
    <property type="term" value="F:sequence-specific DNA binding"/>
    <property type="evidence" value="ECO:0007669"/>
    <property type="project" value="InterPro"/>
</dbReference>
<dbReference type="Pfam" id="PF00447">
    <property type="entry name" value="HSF_DNA-bind"/>
    <property type="match status" value="1"/>
</dbReference>
<dbReference type="FunFam" id="1.10.10.10:FF:000027">
    <property type="entry name" value="Heat shock transcription factor 1"/>
    <property type="match status" value="1"/>
</dbReference>
<feature type="domain" description="HSF-type DNA-binding" evidence="10">
    <location>
        <begin position="665"/>
        <end position="689"/>
    </location>
</feature>
<feature type="chain" id="PRO_5021391105" description="HSF-type DNA-binding domain-containing protein" evidence="9">
    <location>
        <begin position="18"/>
        <end position="1043"/>
    </location>
</feature>
<evidence type="ECO:0000259" key="10">
    <source>
        <dbReference type="PROSITE" id="PS00434"/>
    </source>
</evidence>
<keyword evidence="6" id="KW-0539">Nucleus</keyword>
<name>A0A507DK51_9FUNG</name>
<comment type="similarity">
    <text evidence="2 7">Belongs to the HSF family.</text>
</comment>
<comment type="caution">
    <text evidence="11">The sequence shown here is derived from an EMBL/GenBank/DDBJ whole genome shotgun (WGS) entry which is preliminary data.</text>
</comment>
<comment type="subcellular location">
    <subcellularLocation>
        <location evidence="1">Nucleus</location>
    </subcellularLocation>
</comment>
<feature type="region of interest" description="Disordered" evidence="8">
    <location>
        <begin position="807"/>
        <end position="832"/>
    </location>
</feature>
<dbReference type="InterPro" id="IPR036390">
    <property type="entry name" value="WH_DNA-bd_sf"/>
</dbReference>
<evidence type="ECO:0000256" key="3">
    <source>
        <dbReference type="ARBA" id="ARBA00023015"/>
    </source>
</evidence>
<dbReference type="InterPro" id="IPR036423">
    <property type="entry name" value="SOD-like_Cu/Zn_dom_sf"/>
</dbReference>
<evidence type="ECO:0000256" key="7">
    <source>
        <dbReference type="RuleBase" id="RU004020"/>
    </source>
</evidence>
<dbReference type="OrthoDB" id="60033at2759"/>
<dbReference type="PANTHER" id="PTHR10015">
    <property type="entry name" value="HEAT SHOCK TRANSCRIPTION FACTOR"/>
    <property type="match status" value="1"/>
</dbReference>
<feature type="signal peptide" evidence="9">
    <location>
        <begin position="1"/>
        <end position="17"/>
    </location>
</feature>